<accession>A0A0G0KEH5</accession>
<evidence type="ECO:0000313" key="3">
    <source>
        <dbReference type="Proteomes" id="UP000034181"/>
    </source>
</evidence>
<sequence>MKLPFEQMPKAYRTADLFTLVSESYYSFEIVLAEAMATNLPVVADDDPIRREIVGNAGILVNPTDTDSYAKAIDKALNTNWGNKPCEQAEKFLWDTIAEKYEEIFRKL</sequence>
<evidence type="ECO:0000256" key="1">
    <source>
        <dbReference type="ARBA" id="ARBA00022679"/>
    </source>
</evidence>
<protein>
    <submittedName>
        <fullName evidence="2">Glycosyl transferase, group 1</fullName>
    </submittedName>
</protein>
<gene>
    <name evidence="2" type="ORF">US96_C0048G0002</name>
</gene>
<keyword evidence="1 2" id="KW-0808">Transferase</keyword>
<dbReference type="Proteomes" id="UP000034181">
    <property type="component" value="Unassembled WGS sequence"/>
</dbReference>
<comment type="caution">
    <text evidence="2">The sequence shown here is derived from an EMBL/GenBank/DDBJ whole genome shotgun (WGS) entry which is preliminary data.</text>
</comment>
<dbReference type="GO" id="GO:0009103">
    <property type="term" value="P:lipopolysaccharide biosynthetic process"/>
    <property type="evidence" value="ECO:0007669"/>
    <property type="project" value="TreeGrafter"/>
</dbReference>
<proteinExistence type="predicted"/>
<dbReference type="GO" id="GO:0016757">
    <property type="term" value="F:glycosyltransferase activity"/>
    <property type="evidence" value="ECO:0007669"/>
    <property type="project" value="TreeGrafter"/>
</dbReference>
<evidence type="ECO:0000313" key="2">
    <source>
        <dbReference type="EMBL" id="KKQ73900.1"/>
    </source>
</evidence>
<dbReference type="EMBL" id="LBUZ01000048">
    <property type="protein sequence ID" value="KKQ73900.1"/>
    <property type="molecule type" value="Genomic_DNA"/>
</dbReference>
<dbReference type="PANTHER" id="PTHR46401">
    <property type="entry name" value="GLYCOSYLTRANSFERASE WBBK-RELATED"/>
    <property type="match status" value="1"/>
</dbReference>
<organism evidence="2 3">
    <name type="scientific">Candidatus Woesebacteria bacterium GW2011_GWB1_38_5b</name>
    <dbReference type="NCBI Taxonomy" id="1618569"/>
    <lineage>
        <taxon>Bacteria</taxon>
        <taxon>Candidatus Woeseibacteriota</taxon>
    </lineage>
</organism>
<name>A0A0G0KEH5_9BACT</name>
<dbReference type="Pfam" id="PF13692">
    <property type="entry name" value="Glyco_trans_1_4"/>
    <property type="match status" value="1"/>
</dbReference>
<dbReference type="SUPFAM" id="SSF53756">
    <property type="entry name" value="UDP-Glycosyltransferase/glycogen phosphorylase"/>
    <property type="match status" value="1"/>
</dbReference>
<dbReference type="Gene3D" id="3.40.50.2000">
    <property type="entry name" value="Glycogen Phosphorylase B"/>
    <property type="match status" value="1"/>
</dbReference>
<reference evidence="2 3" key="1">
    <citation type="journal article" date="2015" name="Nature">
        <title>rRNA introns, odd ribosomes, and small enigmatic genomes across a large radiation of phyla.</title>
        <authorList>
            <person name="Brown C.T."/>
            <person name="Hug L.A."/>
            <person name="Thomas B.C."/>
            <person name="Sharon I."/>
            <person name="Castelle C.J."/>
            <person name="Singh A."/>
            <person name="Wilkins M.J."/>
            <person name="Williams K.H."/>
            <person name="Banfield J.F."/>
        </authorList>
    </citation>
    <scope>NUCLEOTIDE SEQUENCE [LARGE SCALE GENOMIC DNA]</scope>
</reference>
<dbReference type="PANTHER" id="PTHR46401:SF2">
    <property type="entry name" value="GLYCOSYLTRANSFERASE WBBK-RELATED"/>
    <property type="match status" value="1"/>
</dbReference>
<dbReference type="AlphaFoldDB" id="A0A0G0KEH5"/>